<evidence type="ECO:0000256" key="2">
    <source>
        <dbReference type="ARBA" id="ARBA00034778"/>
    </source>
</evidence>
<name>A0ABY2Z4W2_9BACT</name>
<dbReference type="Gene3D" id="3.30.1240.10">
    <property type="match status" value="1"/>
</dbReference>
<proteinExistence type="inferred from homology"/>
<sequence>MFAFKPKIFFSDLDGTFLDNPKAKNEKEKVSHENIEAARALNDAGIPFILATGRSNSDFVLWLTNEIHAPYAICQNGGIIVDKNNNVLKKEEMRKDTVMRVVDVLKKERMCFIFNSSNKIYGPSGKMKIMRNWIKKLERYNYDNMPQFSDSTKILTFGKLMRKNIIKVKDELKANFINLAFHIVSRGYAIEINDINATKGKAEQFICKIMNIDPSFAVHFGDSGNDTTTIPYIGAFIAMKNSQKNIKKQAALVTYGFKKSGVAKALKQFKNTI</sequence>
<dbReference type="Pfam" id="PF08282">
    <property type="entry name" value="Hydrolase_3"/>
    <property type="match status" value="1"/>
</dbReference>
<evidence type="ECO:0000313" key="4">
    <source>
        <dbReference type="Proteomes" id="UP000316851"/>
    </source>
</evidence>
<dbReference type="Gene3D" id="3.40.50.1000">
    <property type="entry name" value="HAD superfamily/HAD-like"/>
    <property type="match status" value="1"/>
</dbReference>
<evidence type="ECO:0000256" key="1">
    <source>
        <dbReference type="ARBA" id="ARBA00001946"/>
    </source>
</evidence>
<dbReference type="SFLD" id="SFLDS00003">
    <property type="entry name" value="Haloacid_Dehalogenase"/>
    <property type="match status" value="1"/>
</dbReference>
<comment type="caution">
    <text evidence="3">The sequence shown here is derived from an EMBL/GenBank/DDBJ whole genome shotgun (WGS) entry which is preliminary data.</text>
</comment>
<dbReference type="InterPro" id="IPR036412">
    <property type="entry name" value="HAD-like_sf"/>
</dbReference>
<comment type="cofactor">
    <cofactor evidence="1">
        <name>Mg(2+)</name>
        <dbReference type="ChEBI" id="CHEBI:18420"/>
    </cofactor>
</comment>
<dbReference type="InterPro" id="IPR000150">
    <property type="entry name" value="Cof"/>
</dbReference>
<reference evidence="3" key="1">
    <citation type="submission" date="2019-06" db="EMBL/GenBank/DDBJ databases">
        <title>Mycoplasma neophronis type strain whole genome sequence.</title>
        <authorList>
            <person name="Spergser J."/>
        </authorList>
    </citation>
    <scope>NUCLEOTIDE SEQUENCE [LARGE SCALE GENOMIC DNA]</scope>
    <source>
        <strain evidence="3">DSM 24097</strain>
    </source>
</reference>
<dbReference type="InterPro" id="IPR023214">
    <property type="entry name" value="HAD_sf"/>
</dbReference>
<gene>
    <name evidence="3" type="ORF">FJR74_00410</name>
</gene>
<comment type="similarity">
    <text evidence="2">Belongs to the HAD-like hydrolase superfamily. Cof family.</text>
</comment>
<dbReference type="NCBIfam" id="TIGR01484">
    <property type="entry name" value="HAD-SF-IIB"/>
    <property type="match status" value="1"/>
</dbReference>
<dbReference type="RefSeq" id="WP_140914574.1">
    <property type="nucleotide sequence ID" value="NZ_VHHP01000001.1"/>
</dbReference>
<dbReference type="PANTHER" id="PTHR10000">
    <property type="entry name" value="PHOSPHOSERINE PHOSPHATASE"/>
    <property type="match status" value="1"/>
</dbReference>
<dbReference type="NCBIfam" id="TIGR00099">
    <property type="entry name" value="Cof-subfamily"/>
    <property type="match status" value="1"/>
</dbReference>
<dbReference type="PANTHER" id="PTHR10000:SF8">
    <property type="entry name" value="HAD SUPERFAMILY HYDROLASE-LIKE, TYPE 3"/>
    <property type="match status" value="1"/>
</dbReference>
<accession>A0ABY2Z4W2</accession>
<organism evidence="3 4">
    <name type="scientific">Metamycoplasma neophronis</name>
    <dbReference type="NCBI Taxonomy" id="872983"/>
    <lineage>
        <taxon>Bacteria</taxon>
        <taxon>Bacillati</taxon>
        <taxon>Mycoplasmatota</taxon>
        <taxon>Mycoplasmoidales</taxon>
        <taxon>Metamycoplasmataceae</taxon>
        <taxon>Metamycoplasma</taxon>
    </lineage>
</organism>
<dbReference type="EMBL" id="VHHP01000001">
    <property type="protein sequence ID" value="TPR54721.1"/>
    <property type="molecule type" value="Genomic_DNA"/>
</dbReference>
<protein>
    <submittedName>
        <fullName evidence="3">HAD family phosphatase</fullName>
    </submittedName>
</protein>
<dbReference type="InterPro" id="IPR006379">
    <property type="entry name" value="HAD-SF_hydro_IIB"/>
</dbReference>
<dbReference type="Proteomes" id="UP000316851">
    <property type="component" value="Unassembled WGS sequence"/>
</dbReference>
<dbReference type="SFLD" id="SFLDG01140">
    <property type="entry name" value="C2.B:_Phosphomannomutase_and_P"/>
    <property type="match status" value="1"/>
</dbReference>
<keyword evidence="4" id="KW-1185">Reference proteome</keyword>
<evidence type="ECO:0000313" key="3">
    <source>
        <dbReference type="EMBL" id="TPR54721.1"/>
    </source>
</evidence>
<dbReference type="SUPFAM" id="SSF56784">
    <property type="entry name" value="HAD-like"/>
    <property type="match status" value="1"/>
</dbReference>